<dbReference type="GO" id="GO:0008270">
    <property type="term" value="F:zinc ion binding"/>
    <property type="evidence" value="ECO:0007669"/>
    <property type="project" value="UniProtKB-KW"/>
</dbReference>
<evidence type="ECO:0000313" key="5">
    <source>
        <dbReference type="EMBL" id="KAF6153899.1"/>
    </source>
</evidence>
<dbReference type="PANTHER" id="PTHR31717:SF60">
    <property type="entry name" value="B-BOX TYPE ZINC FINGER FAMILY PROTEIN"/>
    <property type="match status" value="1"/>
</dbReference>
<dbReference type="InterPro" id="IPR000315">
    <property type="entry name" value="Znf_B-box"/>
</dbReference>
<keyword evidence="6" id="KW-1185">Reference proteome</keyword>
<keyword evidence="2" id="KW-0863">Zinc-finger</keyword>
<dbReference type="InterPro" id="IPR049808">
    <property type="entry name" value="CONSTANS-like_Bbox1"/>
</dbReference>
<dbReference type="SMART" id="SM00336">
    <property type="entry name" value="BBOX"/>
    <property type="match status" value="1"/>
</dbReference>
<reference evidence="5 6" key="1">
    <citation type="journal article" date="2020" name="IScience">
        <title>Genome Sequencing of the Endangered Kingdonia uniflora (Circaeasteraceae, Ranunculales) Reveals Potential Mechanisms of Evolutionary Specialization.</title>
        <authorList>
            <person name="Sun Y."/>
            <person name="Deng T."/>
            <person name="Zhang A."/>
            <person name="Moore M.J."/>
            <person name="Landis J.B."/>
            <person name="Lin N."/>
            <person name="Zhang H."/>
            <person name="Zhang X."/>
            <person name="Huang J."/>
            <person name="Zhang X."/>
            <person name="Sun H."/>
            <person name="Wang H."/>
        </authorList>
    </citation>
    <scope>NUCLEOTIDE SEQUENCE [LARGE SCALE GENOMIC DNA]</scope>
    <source>
        <strain evidence="5">TB1705</strain>
        <tissue evidence="5">Leaf</tissue>
    </source>
</reference>
<dbReference type="AlphaFoldDB" id="A0A7J7MG52"/>
<name>A0A7J7MG52_9MAGN</name>
<sequence>MVRKDCELCDLPATMYCKSDEASLCWSCDSKVHSANFLVARHSRNLLCNVCQSPTPWNASGRKLGPTKSICENCVRNCEGREERNDLSLEEGYGGNYDNDLENSSSSCCGVLLKRKREDDSKNNCSCDNEEEVTMITNEEEVASLGSKRKRMLTFL</sequence>
<dbReference type="Proteomes" id="UP000541444">
    <property type="component" value="Unassembled WGS sequence"/>
</dbReference>
<dbReference type="Pfam" id="PF00643">
    <property type="entry name" value="zf-B_box"/>
    <property type="match status" value="1"/>
</dbReference>
<dbReference type="EMBL" id="JACGCM010001549">
    <property type="protein sequence ID" value="KAF6153899.1"/>
    <property type="molecule type" value="Genomic_DNA"/>
</dbReference>
<evidence type="ECO:0000256" key="1">
    <source>
        <dbReference type="ARBA" id="ARBA00022723"/>
    </source>
</evidence>
<organism evidence="5 6">
    <name type="scientific">Kingdonia uniflora</name>
    <dbReference type="NCBI Taxonomy" id="39325"/>
    <lineage>
        <taxon>Eukaryota</taxon>
        <taxon>Viridiplantae</taxon>
        <taxon>Streptophyta</taxon>
        <taxon>Embryophyta</taxon>
        <taxon>Tracheophyta</taxon>
        <taxon>Spermatophyta</taxon>
        <taxon>Magnoliopsida</taxon>
        <taxon>Ranunculales</taxon>
        <taxon>Circaeasteraceae</taxon>
        <taxon>Kingdonia</taxon>
    </lineage>
</organism>
<gene>
    <name evidence="5" type="ORF">GIB67_023676</name>
</gene>
<keyword evidence="3" id="KW-0862">Zinc</keyword>
<evidence type="ECO:0000313" key="6">
    <source>
        <dbReference type="Proteomes" id="UP000541444"/>
    </source>
</evidence>
<accession>A0A7J7MG52</accession>
<feature type="domain" description="B box-type" evidence="4">
    <location>
        <begin position="1"/>
        <end position="47"/>
    </location>
</feature>
<dbReference type="CDD" id="cd19821">
    <property type="entry name" value="Bbox1_BBX-like"/>
    <property type="match status" value="1"/>
</dbReference>
<protein>
    <recommendedName>
        <fullName evidence="4">B box-type domain-containing protein</fullName>
    </recommendedName>
</protein>
<dbReference type="PANTHER" id="PTHR31717">
    <property type="entry name" value="ZINC FINGER PROTEIN CONSTANS-LIKE 10"/>
    <property type="match status" value="1"/>
</dbReference>
<comment type="caution">
    <text evidence="5">The sequence shown here is derived from an EMBL/GenBank/DDBJ whole genome shotgun (WGS) entry which is preliminary data.</text>
</comment>
<proteinExistence type="predicted"/>
<evidence type="ECO:0000256" key="3">
    <source>
        <dbReference type="ARBA" id="ARBA00022833"/>
    </source>
</evidence>
<evidence type="ECO:0000259" key="4">
    <source>
        <dbReference type="SMART" id="SM00336"/>
    </source>
</evidence>
<dbReference type="OrthoDB" id="153872at2759"/>
<evidence type="ECO:0000256" key="2">
    <source>
        <dbReference type="ARBA" id="ARBA00022771"/>
    </source>
</evidence>
<keyword evidence="1" id="KW-0479">Metal-binding</keyword>